<reference evidence="2" key="1">
    <citation type="submission" date="2017-01" db="EMBL/GenBank/DDBJ databases">
        <title>Comparative genomics of anhydrobiosis in the tardigrade Hypsibius dujardini.</title>
        <authorList>
            <person name="Yoshida Y."/>
            <person name="Koutsovoulos G."/>
            <person name="Laetsch D."/>
            <person name="Stevens L."/>
            <person name="Kumar S."/>
            <person name="Horikawa D."/>
            <person name="Ishino K."/>
            <person name="Komine S."/>
            <person name="Tomita M."/>
            <person name="Blaxter M."/>
            <person name="Arakawa K."/>
        </authorList>
    </citation>
    <scope>NUCLEOTIDE SEQUENCE [LARGE SCALE GENOMIC DNA]</scope>
    <source>
        <strain evidence="2">Z151</strain>
    </source>
</reference>
<proteinExistence type="predicted"/>
<keyword evidence="2" id="KW-1185">Reference proteome</keyword>
<dbReference type="AlphaFoldDB" id="A0A1W0WZP3"/>
<comment type="caution">
    <text evidence="1">The sequence shown here is derived from an EMBL/GenBank/DDBJ whole genome shotgun (WGS) entry which is preliminary data.</text>
</comment>
<name>A0A1W0WZP3_HYPEX</name>
<accession>A0A1W0WZP3</accession>
<dbReference type="Proteomes" id="UP000192578">
    <property type="component" value="Unassembled WGS sequence"/>
</dbReference>
<dbReference type="EMBL" id="MTYJ01000028">
    <property type="protein sequence ID" value="OQV20684.1"/>
    <property type="molecule type" value="Genomic_DNA"/>
</dbReference>
<protein>
    <submittedName>
        <fullName evidence="1">Uncharacterized protein</fullName>
    </submittedName>
</protein>
<evidence type="ECO:0000313" key="1">
    <source>
        <dbReference type="EMBL" id="OQV20684.1"/>
    </source>
</evidence>
<gene>
    <name evidence="1" type="ORF">BV898_05268</name>
</gene>
<organism evidence="1 2">
    <name type="scientific">Hypsibius exemplaris</name>
    <name type="common">Freshwater tardigrade</name>
    <dbReference type="NCBI Taxonomy" id="2072580"/>
    <lineage>
        <taxon>Eukaryota</taxon>
        <taxon>Metazoa</taxon>
        <taxon>Ecdysozoa</taxon>
        <taxon>Tardigrada</taxon>
        <taxon>Eutardigrada</taxon>
        <taxon>Parachela</taxon>
        <taxon>Hypsibioidea</taxon>
        <taxon>Hypsibiidae</taxon>
        <taxon>Hypsibius</taxon>
    </lineage>
</organism>
<sequence>MPQKQFNLTDNFSVRVERTKLVGGSCLPGNSDLISPQVKCLGCIFQIKNEDNLCIARAFVVTKAHTDSDESTPESRKEGMRVYKNLGQATGPMRDSQMKVALELVRLAGITYIKEPYTLADFPKFEVVLPGYQITVLSFTNGKGIIYKTEATGKPLMLLQRKINAHSIDVSSCVRCASVKTIRKK</sequence>
<evidence type="ECO:0000313" key="2">
    <source>
        <dbReference type="Proteomes" id="UP000192578"/>
    </source>
</evidence>